<dbReference type="Proteomes" id="UP001172155">
    <property type="component" value="Unassembled WGS sequence"/>
</dbReference>
<comment type="caution">
    <text evidence="1">The sequence shown here is derived from an EMBL/GenBank/DDBJ whole genome shotgun (WGS) entry which is preliminary data.</text>
</comment>
<accession>A0AA40EP54</accession>
<proteinExistence type="predicted"/>
<dbReference type="EMBL" id="JAUKUD010000005">
    <property type="protein sequence ID" value="KAK0742924.1"/>
    <property type="molecule type" value="Genomic_DNA"/>
</dbReference>
<protein>
    <submittedName>
        <fullName evidence="1">Uncharacterized protein</fullName>
    </submittedName>
</protein>
<evidence type="ECO:0000313" key="1">
    <source>
        <dbReference type="EMBL" id="KAK0742924.1"/>
    </source>
</evidence>
<reference evidence="1" key="1">
    <citation type="submission" date="2023-06" db="EMBL/GenBank/DDBJ databases">
        <title>Genome-scale phylogeny and comparative genomics of the fungal order Sordariales.</title>
        <authorList>
            <consortium name="Lawrence Berkeley National Laboratory"/>
            <person name="Hensen N."/>
            <person name="Bonometti L."/>
            <person name="Westerberg I."/>
            <person name="Brannstrom I.O."/>
            <person name="Guillou S."/>
            <person name="Cros-Aarteil S."/>
            <person name="Calhoun S."/>
            <person name="Haridas S."/>
            <person name="Kuo A."/>
            <person name="Mondo S."/>
            <person name="Pangilinan J."/>
            <person name="Riley R."/>
            <person name="LaButti K."/>
            <person name="Andreopoulos B."/>
            <person name="Lipzen A."/>
            <person name="Chen C."/>
            <person name="Yanf M."/>
            <person name="Daum C."/>
            <person name="Ng V."/>
            <person name="Clum A."/>
            <person name="Steindorff A."/>
            <person name="Ohm R."/>
            <person name="Martin F."/>
            <person name="Silar P."/>
            <person name="Natvig D."/>
            <person name="Lalanne C."/>
            <person name="Gautier V."/>
            <person name="Ament-velasquez S.L."/>
            <person name="Kruys A."/>
            <person name="Hutchinson M.I."/>
            <person name="Powell A.J."/>
            <person name="Barry K."/>
            <person name="Miller A.N."/>
            <person name="Grigoriev I.V."/>
            <person name="Debuchy R."/>
            <person name="Gladieux P."/>
            <person name="Thoren M.H."/>
            <person name="Johannesson H."/>
        </authorList>
    </citation>
    <scope>NUCLEOTIDE SEQUENCE</scope>
    <source>
        <strain evidence="1">SMH3187-1</strain>
    </source>
</reference>
<evidence type="ECO:0000313" key="2">
    <source>
        <dbReference type="Proteomes" id="UP001172155"/>
    </source>
</evidence>
<name>A0AA40EP54_9PEZI</name>
<gene>
    <name evidence="1" type="ORF">B0T18DRAFT_467715</name>
</gene>
<dbReference type="AlphaFoldDB" id="A0AA40EP54"/>
<organism evidence="1 2">
    <name type="scientific">Schizothecium vesticola</name>
    <dbReference type="NCBI Taxonomy" id="314040"/>
    <lineage>
        <taxon>Eukaryota</taxon>
        <taxon>Fungi</taxon>
        <taxon>Dikarya</taxon>
        <taxon>Ascomycota</taxon>
        <taxon>Pezizomycotina</taxon>
        <taxon>Sordariomycetes</taxon>
        <taxon>Sordariomycetidae</taxon>
        <taxon>Sordariales</taxon>
        <taxon>Schizotheciaceae</taxon>
        <taxon>Schizothecium</taxon>
    </lineage>
</organism>
<sequence>MNGTNPKAITFEWCHGVSGDAKDVIRGFKLSLDPRKREFYAAAVGIDAGDNMVHFHGQTTAEELDRIFKSAVGIVADFIGAVYEHALTHLANQKKGELEQLVDSTDPSRSVGECSVSVTGPVTLSRQMLSLA</sequence>
<keyword evidence="2" id="KW-1185">Reference proteome</keyword>